<dbReference type="EMBL" id="LYBM01000030">
    <property type="protein sequence ID" value="ODA31755.1"/>
    <property type="molecule type" value="Genomic_DNA"/>
</dbReference>
<comment type="caution">
    <text evidence="2">The sequence shown here is derived from an EMBL/GenBank/DDBJ whole genome shotgun (WGS) entry which is preliminary data.</text>
</comment>
<evidence type="ECO:0000313" key="2">
    <source>
        <dbReference type="EMBL" id="ODA31755.1"/>
    </source>
</evidence>
<proteinExistence type="predicted"/>
<organism evidence="2 3">
    <name type="scientific">Veronia pacifica</name>
    <dbReference type="NCBI Taxonomy" id="1080227"/>
    <lineage>
        <taxon>Bacteria</taxon>
        <taxon>Pseudomonadati</taxon>
        <taxon>Pseudomonadota</taxon>
        <taxon>Gammaproteobacteria</taxon>
        <taxon>Vibrionales</taxon>
        <taxon>Vibrionaceae</taxon>
        <taxon>Veronia</taxon>
    </lineage>
</organism>
<evidence type="ECO:0000256" key="1">
    <source>
        <dbReference type="SAM" id="SignalP"/>
    </source>
</evidence>
<gene>
    <name evidence="2" type="ORF">A8L45_15365</name>
</gene>
<feature type="signal peptide" evidence="1">
    <location>
        <begin position="1"/>
        <end position="20"/>
    </location>
</feature>
<evidence type="ECO:0000313" key="3">
    <source>
        <dbReference type="Proteomes" id="UP000094936"/>
    </source>
</evidence>
<dbReference type="RefSeq" id="WP_068903832.1">
    <property type="nucleotide sequence ID" value="NZ_JBHUIF010000004.1"/>
</dbReference>
<name>A0A1C3EET8_9GAMM</name>
<keyword evidence="3" id="KW-1185">Reference proteome</keyword>
<dbReference type="STRING" id="1080227.A8L45_15365"/>
<dbReference type="AlphaFoldDB" id="A0A1C3EET8"/>
<accession>A0A1C3EET8</accession>
<protein>
    <recommendedName>
        <fullName evidence="4">DUF2987 domain-containing protein</fullName>
    </recommendedName>
</protein>
<keyword evidence="1" id="KW-0732">Signal</keyword>
<sequence length="214" mass="23868">MSKRIAALLVALLFAPCASATQLTFSYSKLYAQLKHNQGVDHPAVKVGYFMVSPNTGEVCRITKAWMTKKDNYEAISVPESQELLLPIDRHLKKVNPDVFIVTDGDIPCDISYQVMTTDTFSQGISHQQLVDILPQMNAMMADLGGMLSSWFMPEVKGVTVHFSQPVNHLTTNTGNIIDVKNKMAILHPDILSKNERVLFTSPPVKITPWIPRD</sequence>
<reference evidence="2 3" key="1">
    <citation type="submission" date="2016-05" db="EMBL/GenBank/DDBJ databases">
        <title>Genomic Taxonomy of the Vibrionaceae.</title>
        <authorList>
            <person name="Gomez-Gil B."/>
            <person name="Enciso-Ibarra J."/>
        </authorList>
    </citation>
    <scope>NUCLEOTIDE SEQUENCE [LARGE SCALE GENOMIC DNA]</scope>
    <source>
        <strain evidence="2 3">CAIM 1920</strain>
    </source>
</reference>
<dbReference type="InterPro" id="IPR021370">
    <property type="entry name" value="DUF2987"/>
</dbReference>
<evidence type="ECO:0008006" key="4">
    <source>
        <dbReference type="Google" id="ProtNLM"/>
    </source>
</evidence>
<dbReference type="Proteomes" id="UP000094936">
    <property type="component" value="Unassembled WGS sequence"/>
</dbReference>
<feature type="chain" id="PRO_5008673036" description="DUF2987 domain-containing protein" evidence="1">
    <location>
        <begin position="21"/>
        <end position="214"/>
    </location>
</feature>
<dbReference type="OrthoDB" id="5815145at2"/>
<dbReference type="Pfam" id="PF11205">
    <property type="entry name" value="DUF2987"/>
    <property type="match status" value="1"/>
</dbReference>